<reference evidence="1 2" key="1">
    <citation type="journal article" date="2014" name="Nature">
        <title>An environmental bacterial taxon with a large and distinct metabolic repertoire.</title>
        <authorList>
            <person name="Wilson M.C."/>
            <person name="Mori T."/>
            <person name="Ruckert C."/>
            <person name="Uria A.R."/>
            <person name="Helf M.J."/>
            <person name="Takada K."/>
            <person name="Gernert C."/>
            <person name="Steffens U.A."/>
            <person name="Heycke N."/>
            <person name="Schmitt S."/>
            <person name="Rinke C."/>
            <person name="Helfrich E.J."/>
            <person name="Brachmann A.O."/>
            <person name="Gurgui C."/>
            <person name="Wakimoto T."/>
            <person name="Kracht M."/>
            <person name="Crusemann M."/>
            <person name="Hentschel U."/>
            <person name="Abe I."/>
            <person name="Matsunaga S."/>
            <person name="Kalinowski J."/>
            <person name="Takeyama H."/>
            <person name="Piel J."/>
        </authorList>
    </citation>
    <scope>NUCLEOTIDE SEQUENCE [LARGE SCALE GENOMIC DNA]</scope>
    <source>
        <strain evidence="2">TSY2</strain>
    </source>
</reference>
<proteinExistence type="predicted"/>
<organism evidence="1 2">
    <name type="scientific">Candidatus Entotheonella gemina</name>
    <dbReference type="NCBI Taxonomy" id="1429439"/>
    <lineage>
        <taxon>Bacteria</taxon>
        <taxon>Pseudomonadati</taxon>
        <taxon>Nitrospinota/Tectimicrobiota group</taxon>
        <taxon>Candidatus Tectimicrobiota</taxon>
        <taxon>Candidatus Entotheonellia</taxon>
        <taxon>Candidatus Entotheonellales</taxon>
        <taxon>Candidatus Entotheonellaceae</taxon>
        <taxon>Candidatus Entotheonella</taxon>
    </lineage>
</organism>
<evidence type="ECO:0000313" key="1">
    <source>
        <dbReference type="EMBL" id="ETW96140.1"/>
    </source>
</evidence>
<dbReference type="AlphaFoldDB" id="W4LEL0"/>
<gene>
    <name evidence="1" type="ORF">ETSY2_46995</name>
</gene>
<evidence type="ECO:0000313" key="2">
    <source>
        <dbReference type="Proteomes" id="UP000019140"/>
    </source>
</evidence>
<comment type="caution">
    <text evidence="1">The sequence shown here is derived from an EMBL/GenBank/DDBJ whole genome shotgun (WGS) entry which is preliminary data.</text>
</comment>
<sequence>MTHLHASRLTRLMLNSHASTGIRTVLLAAVLCLVLIALNACRSQPELSKSARYSSAPEAQKITVNLLRLDHQVRTRGTPLPTAAAAIGIGTIGNGVPLEIFTTKINSAVVKKLNLPGVRVRHVSMPYQRVSVVIEDLALLFPLARIREVRMISPVYGATTHITAQGGLNIEPLGGDSHAS</sequence>
<protein>
    <submittedName>
        <fullName evidence="1">Uncharacterized protein</fullName>
    </submittedName>
</protein>
<accession>W4LEL0</accession>
<dbReference type="EMBL" id="AZHX01002225">
    <property type="protein sequence ID" value="ETW96140.1"/>
    <property type="molecule type" value="Genomic_DNA"/>
</dbReference>
<name>W4LEL0_9BACT</name>
<dbReference type="Proteomes" id="UP000019140">
    <property type="component" value="Unassembled WGS sequence"/>
</dbReference>
<dbReference type="HOGENOM" id="CLU_1493571_0_0_7"/>
<keyword evidence="2" id="KW-1185">Reference proteome</keyword>